<reference evidence="3" key="2">
    <citation type="journal article" date="2021" name="PeerJ">
        <title>Extensive microbial diversity within the chicken gut microbiome revealed by metagenomics and culture.</title>
        <authorList>
            <person name="Gilroy R."/>
            <person name="Ravi A."/>
            <person name="Getino M."/>
            <person name="Pursley I."/>
            <person name="Horton D.L."/>
            <person name="Alikhan N.F."/>
            <person name="Baker D."/>
            <person name="Gharbi K."/>
            <person name="Hall N."/>
            <person name="Watson M."/>
            <person name="Adriaenssens E.M."/>
            <person name="Foster-Nyarko E."/>
            <person name="Jarju S."/>
            <person name="Secka A."/>
            <person name="Antonio M."/>
            <person name="Oren A."/>
            <person name="Chaudhuri R.R."/>
            <person name="La Ragione R."/>
            <person name="Hildebrand F."/>
            <person name="Pallen M.J."/>
        </authorList>
    </citation>
    <scope>NUCLEOTIDE SEQUENCE</scope>
    <source>
        <strain evidence="3">4509</strain>
    </source>
</reference>
<sequence length="145" mass="16484">MNNKNDIKIIGDNIKRIRKEKGLTQEKLAIEIGIKRETISRYESGGIQLSMEMAIKIANALGCSVGDFYPMDSPERELGPIYQNSYNILENFRPPEQNKQERLTAAFNRLNDKGQEVAVDRVEELGQIPAYQKNLQKPTDTPSDE</sequence>
<dbReference type="CDD" id="cd00093">
    <property type="entry name" value="HTH_XRE"/>
    <property type="match status" value="1"/>
</dbReference>
<dbReference type="Proteomes" id="UP000824082">
    <property type="component" value="Unassembled WGS sequence"/>
</dbReference>
<accession>A0A9D1IS43</accession>
<evidence type="ECO:0000313" key="3">
    <source>
        <dbReference type="EMBL" id="HIU41706.1"/>
    </source>
</evidence>
<keyword evidence="1" id="KW-0238">DNA-binding</keyword>
<dbReference type="Gene3D" id="1.10.260.40">
    <property type="entry name" value="lambda repressor-like DNA-binding domains"/>
    <property type="match status" value="1"/>
</dbReference>
<dbReference type="AlphaFoldDB" id="A0A9D1IS43"/>
<proteinExistence type="predicted"/>
<gene>
    <name evidence="3" type="ORF">IAD19_04055</name>
</gene>
<dbReference type="PROSITE" id="PS50943">
    <property type="entry name" value="HTH_CROC1"/>
    <property type="match status" value="1"/>
</dbReference>
<dbReference type="SUPFAM" id="SSF47413">
    <property type="entry name" value="lambda repressor-like DNA-binding domains"/>
    <property type="match status" value="1"/>
</dbReference>
<evidence type="ECO:0000256" key="1">
    <source>
        <dbReference type="ARBA" id="ARBA00023125"/>
    </source>
</evidence>
<organism evidence="3 4">
    <name type="scientific">Candidatus Egerieicola faecale</name>
    <dbReference type="NCBI Taxonomy" id="2840774"/>
    <lineage>
        <taxon>Bacteria</taxon>
        <taxon>Bacillati</taxon>
        <taxon>Bacillota</taxon>
        <taxon>Clostridia</taxon>
        <taxon>Eubacteriales</taxon>
        <taxon>Oscillospiraceae</taxon>
        <taxon>Oscillospiraceae incertae sedis</taxon>
        <taxon>Candidatus Egerieicola</taxon>
    </lineage>
</organism>
<reference evidence="3" key="1">
    <citation type="submission" date="2020-10" db="EMBL/GenBank/DDBJ databases">
        <authorList>
            <person name="Gilroy R."/>
        </authorList>
    </citation>
    <scope>NUCLEOTIDE SEQUENCE</scope>
    <source>
        <strain evidence="3">4509</strain>
    </source>
</reference>
<comment type="caution">
    <text evidence="3">The sequence shown here is derived from an EMBL/GenBank/DDBJ whole genome shotgun (WGS) entry which is preliminary data.</text>
</comment>
<dbReference type="InterPro" id="IPR001387">
    <property type="entry name" value="Cro/C1-type_HTH"/>
</dbReference>
<dbReference type="GO" id="GO:0003677">
    <property type="term" value="F:DNA binding"/>
    <property type="evidence" value="ECO:0007669"/>
    <property type="project" value="UniProtKB-KW"/>
</dbReference>
<dbReference type="Pfam" id="PF01381">
    <property type="entry name" value="HTH_3"/>
    <property type="match status" value="1"/>
</dbReference>
<dbReference type="SMART" id="SM00530">
    <property type="entry name" value="HTH_XRE"/>
    <property type="match status" value="1"/>
</dbReference>
<name>A0A9D1IS43_9FIRM</name>
<evidence type="ECO:0000313" key="4">
    <source>
        <dbReference type="Proteomes" id="UP000824082"/>
    </source>
</evidence>
<dbReference type="PANTHER" id="PTHR46558">
    <property type="entry name" value="TRACRIPTIONAL REGULATORY PROTEIN-RELATED-RELATED"/>
    <property type="match status" value="1"/>
</dbReference>
<evidence type="ECO:0000259" key="2">
    <source>
        <dbReference type="PROSITE" id="PS50943"/>
    </source>
</evidence>
<dbReference type="EMBL" id="DVMX01000080">
    <property type="protein sequence ID" value="HIU41706.1"/>
    <property type="molecule type" value="Genomic_DNA"/>
</dbReference>
<protein>
    <submittedName>
        <fullName evidence="3">Helix-turn-helix transcriptional regulator</fullName>
    </submittedName>
</protein>
<dbReference type="PANTHER" id="PTHR46558:SF4">
    <property type="entry name" value="DNA-BIDING PHAGE PROTEIN"/>
    <property type="match status" value="1"/>
</dbReference>
<dbReference type="InterPro" id="IPR010982">
    <property type="entry name" value="Lambda_DNA-bd_dom_sf"/>
</dbReference>
<feature type="domain" description="HTH cro/C1-type" evidence="2">
    <location>
        <begin position="14"/>
        <end position="68"/>
    </location>
</feature>